<dbReference type="Gramene" id="mRNA:HanXRQr2_Chr06g0250061">
    <property type="protein sequence ID" value="mRNA:HanXRQr2_Chr06g0250061"/>
    <property type="gene ID" value="HanXRQr2_Chr06g0250061"/>
</dbReference>
<evidence type="ECO:0000313" key="1">
    <source>
        <dbReference type="EMBL" id="KAF5801606.1"/>
    </source>
</evidence>
<organism evidence="1 2">
    <name type="scientific">Helianthus annuus</name>
    <name type="common">Common sunflower</name>
    <dbReference type="NCBI Taxonomy" id="4232"/>
    <lineage>
        <taxon>Eukaryota</taxon>
        <taxon>Viridiplantae</taxon>
        <taxon>Streptophyta</taxon>
        <taxon>Embryophyta</taxon>
        <taxon>Tracheophyta</taxon>
        <taxon>Spermatophyta</taxon>
        <taxon>Magnoliopsida</taxon>
        <taxon>eudicotyledons</taxon>
        <taxon>Gunneridae</taxon>
        <taxon>Pentapetalae</taxon>
        <taxon>asterids</taxon>
        <taxon>campanulids</taxon>
        <taxon>Asterales</taxon>
        <taxon>Asteraceae</taxon>
        <taxon>Asteroideae</taxon>
        <taxon>Heliantheae alliance</taxon>
        <taxon>Heliantheae</taxon>
        <taxon>Helianthus</taxon>
    </lineage>
</organism>
<name>A0A9K3NIK0_HELAN</name>
<dbReference type="Proteomes" id="UP000215914">
    <property type="component" value="Unassembled WGS sequence"/>
</dbReference>
<reference evidence="1" key="1">
    <citation type="journal article" date="2017" name="Nature">
        <title>The sunflower genome provides insights into oil metabolism, flowering and Asterid evolution.</title>
        <authorList>
            <person name="Badouin H."/>
            <person name="Gouzy J."/>
            <person name="Grassa C.J."/>
            <person name="Murat F."/>
            <person name="Staton S.E."/>
            <person name="Cottret L."/>
            <person name="Lelandais-Briere C."/>
            <person name="Owens G.L."/>
            <person name="Carrere S."/>
            <person name="Mayjonade B."/>
            <person name="Legrand L."/>
            <person name="Gill N."/>
            <person name="Kane N.C."/>
            <person name="Bowers J.E."/>
            <person name="Hubner S."/>
            <person name="Bellec A."/>
            <person name="Berard A."/>
            <person name="Berges H."/>
            <person name="Blanchet N."/>
            <person name="Boniface M.C."/>
            <person name="Brunel D."/>
            <person name="Catrice O."/>
            <person name="Chaidir N."/>
            <person name="Claudel C."/>
            <person name="Donnadieu C."/>
            <person name="Faraut T."/>
            <person name="Fievet G."/>
            <person name="Helmstetter N."/>
            <person name="King M."/>
            <person name="Knapp S.J."/>
            <person name="Lai Z."/>
            <person name="Le Paslier M.C."/>
            <person name="Lippi Y."/>
            <person name="Lorenzon L."/>
            <person name="Mandel J.R."/>
            <person name="Marage G."/>
            <person name="Marchand G."/>
            <person name="Marquand E."/>
            <person name="Bret-Mestries E."/>
            <person name="Morien E."/>
            <person name="Nambeesan S."/>
            <person name="Nguyen T."/>
            <person name="Pegot-Espagnet P."/>
            <person name="Pouilly N."/>
            <person name="Raftis F."/>
            <person name="Sallet E."/>
            <person name="Schiex T."/>
            <person name="Thomas J."/>
            <person name="Vandecasteele C."/>
            <person name="Vares D."/>
            <person name="Vear F."/>
            <person name="Vautrin S."/>
            <person name="Crespi M."/>
            <person name="Mangin B."/>
            <person name="Burke J.M."/>
            <person name="Salse J."/>
            <person name="Munos S."/>
            <person name="Vincourt P."/>
            <person name="Rieseberg L.H."/>
            <person name="Langlade N.B."/>
        </authorList>
    </citation>
    <scope>NUCLEOTIDE SEQUENCE</scope>
    <source>
        <tissue evidence="1">Leaves</tissue>
    </source>
</reference>
<evidence type="ECO:0000313" key="2">
    <source>
        <dbReference type="Proteomes" id="UP000215914"/>
    </source>
</evidence>
<sequence length="61" mass="7137">MNRSYIVEHYTKVNCVRILLYEVPYGFLLLLTKMSGRRSSQEQGLYGKDRSYSLTNVGPKY</sequence>
<dbReference type="EMBL" id="MNCJ02000321">
    <property type="protein sequence ID" value="KAF5801606.1"/>
    <property type="molecule type" value="Genomic_DNA"/>
</dbReference>
<keyword evidence="2" id="KW-1185">Reference proteome</keyword>
<protein>
    <submittedName>
        <fullName evidence="1">Uncharacterized protein</fullName>
    </submittedName>
</protein>
<comment type="caution">
    <text evidence="1">The sequence shown here is derived from an EMBL/GenBank/DDBJ whole genome shotgun (WGS) entry which is preliminary data.</text>
</comment>
<proteinExistence type="predicted"/>
<dbReference type="AlphaFoldDB" id="A0A9K3NIK0"/>
<accession>A0A9K3NIK0</accession>
<reference evidence="1" key="2">
    <citation type="submission" date="2020-06" db="EMBL/GenBank/DDBJ databases">
        <title>Helianthus annuus Genome sequencing and assembly Release 2.</title>
        <authorList>
            <person name="Gouzy J."/>
            <person name="Langlade N."/>
            <person name="Munos S."/>
        </authorList>
    </citation>
    <scope>NUCLEOTIDE SEQUENCE</scope>
    <source>
        <tissue evidence="1">Leaves</tissue>
    </source>
</reference>
<gene>
    <name evidence="1" type="ORF">HanXRQr2_Chr06g0250061</name>
</gene>